<dbReference type="EMBL" id="CP003137">
    <property type="protein sequence ID" value="AEV94898.1"/>
    <property type="molecule type" value="Genomic_DNA"/>
</dbReference>
<dbReference type="GO" id="GO:0008233">
    <property type="term" value="F:peptidase activity"/>
    <property type="evidence" value="ECO:0007669"/>
    <property type="project" value="UniProtKB-KW"/>
</dbReference>
<evidence type="ECO:0000256" key="3">
    <source>
        <dbReference type="ARBA" id="ARBA00022670"/>
    </source>
</evidence>
<comment type="subcellular location">
    <subcellularLocation>
        <location evidence="1">Virion</location>
    </subcellularLocation>
</comment>
<protein>
    <submittedName>
        <fullName evidence="8">Phage prohead protease, HK97 family</fullName>
    </submittedName>
</protein>
<evidence type="ECO:0000256" key="1">
    <source>
        <dbReference type="ARBA" id="ARBA00004328"/>
    </source>
</evidence>
<feature type="region of interest" description="Disordered" evidence="5">
    <location>
        <begin position="1"/>
        <end position="49"/>
    </location>
</feature>
<dbReference type="SUPFAM" id="SSF56563">
    <property type="entry name" value="Major capsid protein gp5"/>
    <property type="match status" value="1"/>
</dbReference>
<accession>G8PCB3</accession>
<keyword evidence="2" id="KW-1188">Viral release from host cell</keyword>
<dbReference type="eggNOG" id="COG3740">
    <property type="taxonomic scope" value="Bacteria"/>
</dbReference>
<dbReference type="PATRIC" id="fig|701521.8.peg.574"/>
<dbReference type="InterPro" id="IPR024455">
    <property type="entry name" value="Phage_capsid"/>
</dbReference>
<feature type="domain" description="Phage capsid-like C-terminal" evidence="7">
    <location>
        <begin position="246"/>
        <end position="498"/>
    </location>
</feature>
<evidence type="ECO:0000259" key="6">
    <source>
        <dbReference type="Pfam" id="PF04586"/>
    </source>
</evidence>
<evidence type="ECO:0000259" key="7">
    <source>
        <dbReference type="Pfam" id="PF05065"/>
    </source>
</evidence>
<dbReference type="AlphaFoldDB" id="G8PCB3"/>
<feature type="domain" description="Prohead serine protease" evidence="6">
    <location>
        <begin position="37"/>
        <end position="196"/>
    </location>
</feature>
<gene>
    <name evidence="8" type="ordered locus">PECL_601</name>
</gene>
<proteinExistence type="predicted"/>
<dbReference type="InterPro" id="IPR054613">
    <property type="entry name" value="Peptidase_S78_dom"/>
</dbReference>
<dbReference type="Gene3D" id="3.30.2320.10">
    <property type="entry name" value="hypothetical protein PF0899 domain"/>
    <property type="match status" value="1"/>
</dbReference>
<dbReference type="NCBIfam" id="TIGR01554">
    <property type="entry name" value="major_cap_HK97"/>
    <property type="match status" value="1"/>
</dbReference>
<dbReference type="NCBIfam" id="TIGR01543">
    <property type="entry name" value="proheadase_HK97"/>
    <property type="match status" value="1"/>
</dbReference>
<dbReference type="InterPro" id="IPR006433">
    <property type="entry name" value="Prohead_protease"/>
</dbReference>
<dbReference type="STRING" id="701521.PECL_601"/>
<dbReference type="Pfam" id="PF05065">
    <property type="entry name" value="Phage_capsid"/>
    <property type="match status" value="1"/>
</dbReference>
<dbReference type="InterPro" id="IPR054612">
    <property type="entry name" value="Phage_capsid-like_C"/>
</dbReference>
<dbReference type="RefSeq" id="WP_014215095.1">
    <property type="nucleotide sequence ID" value="NC_016605.1"/>
</dbReference>
<dbReference type="Proteomes" id="UP000005444">
    <property type="component" value="Chromosome"/>
</dbReference>
<evidence type="ECO:0000313" key="8">
    <source>
        <dbReference type="EMBL" id="AEV94898.1"/>
    </source>
</evidence>
<name>G8PCB3_PEDCP</name>
<dbReference type="KEGG" id="pce:PECL_601"/>
<feature type="compositionally biased region" description="Acidic residues" evidence="5">
    <location>
        <begin position="17"/>
        <end position="27"/>
    </location>
</feature>
<dbReference type="Pfam" id="PF04586">
    <property type="entry name" value="Peptidase_S78"/>
    <property type="match status" value="1"/>
</dbReference>
<evidence type="ECO:0000256" key="5">
    <source>
        <dbReference type="SAM" id="MobiDB-lite"/>
    </source>
</evidence>
<evidence type="ECO:0000256" key="2">
    <source>
        <dbReference type="ARBA" id="ARBA00022612"/>
    </source>
</evidence>
<feature type="compositionally biased region" description="Basic and acidic residues" evidence="5">
    <location>
        <begin position="1"/>
        <end position="16"/>
    </location>
</feature>
<dbReference type="eggNOG" id="COG4653">
    <property type="taxonomic scope" value="Bacteria"/>
</dbReference>
<dbReference type="HOGENOM" id="CLU_029522_1_1_9"/>
<keyword evidence="4" id="KW-0378">Hydrolase</keyword>
<feature type="compositionally biased region" description="Basic and acidic residues" evidence="5">
    <location>
        <begin position="36"/>
        <end position="45"/>
    </location>
</feature>
<sequence>MEDRRLTIEAELRADEPEAETPEDNTDTQENSDTTNNKDDSKDGKTVSGYAMVWNTPSKPLKDGDTSFTEIITPEALSGTDLSNVILLSNHDYSEPLASVKAGTLKLETDDKGLHFEATLPNTTAANDTYENIKAGNIDSASFRFSNVDDSWEKDDAGNITRTINQIRDLFEISTVTVPAYDDTNVAVDTRSYEKFMNKENEESKHMENTIIENTEEATETRSFEDYIRSNGETRDGLTTDGNKPIIPSEVITPIFEYKQNKANLGQYVTVKTVSTGAGIYPISVNNNATLATKAELAQIADVDSGITGVEFKVVTRAGKIFLSQEIIDDSAIPIVSEVQAQLQKLVNNTDNTNIVALLKKATKKAVTSLDDVKTTFNVDLDPALNKSVVTNQGGFNYLDQLKDNEGRYMLQADPTSPTGKSLFGAPIIVVPSVLLPDETAGSSFPMFVGDLEQYIALFKRNQVSVNWQQFDSYSSGLAVVVRNDYEVIDANAMVYLTIGAGK</sequence>
<evidence type="ECO:0000313" key="9">
    <source>
        <dbReference type="Proteomes" id="UP000005444"/>
    </source>
</evidence>
<reference evidence="8 9" key="1">
    <citation type="journal article" date="2012" name="J. Bacteriol.">
        <title>Complete Genome Sequence of the Beer Spoilage Organism Pediococcus claussenii ATCC BAA-344T.</title>
        <authorList>
            <person name="Pittet V."/>
            <person name="Abegunde T."/>
            <person name="Marfleet T."/>
            <person name="Haakensen M."/>
            <person name="Morrow K."/>
            <person name="Jayaprakash T."/>
            <person name="Schroeder K."/>
            <person name="Trost B."/>
            <person name="Byrns S."/>
            <person name="Bergsveinson J."/>
            <person name="Kusalik A."/>
            <person name="Ziola B."/>
        </authorList>
    </citation>
    <scope>NUCLEOTIDE SEQUENCE [LARGE SCALE GENOMIC DNA]</scope>
    <source>
        <strain evidence="8 9">ATCC BAA-344</strain>
    </source>
</reference>
<dbReference type="GO" id="GO:0006508">
    <property type="term" value="P:proteolysis"/>
    <property type="evidence" value="ECO:0007669"/>
    <property type="project" value="UniProtKB-KW"/>
</dbReference>
<keyword evidence="9" id="KW-1185">Reference proteome</keyword>
<evidence type="ECO:0000256" key="4">
    <source>
        <dbReference type="ARBA" id="ARBA00022801"/>
    </source>
</evidence>
<keyword evidence="3 8" id="KW-0645">Protease</keyword>
<organism evidence="8 9">
    <name type="scientific">Pediococcus claussenii (strain ATCC BAA-344 / DSM 14800 / JCM 18046 / KCTC 3811 / LMG 21948 / P06)</name>
    <dbReference type="NCBI Taxonomy" id="701521"/>
    <lineage>
        <taxon>Bacteria</taxon>
        <taxon>Bacillati</taxon>
        <taxon>Bacillota</taxon>
        <taxon>Bacilli</taxon>
        <taxon>Lactobacillales</taxon>
        <taxon>Lactobacillaceae</taxon>
        <taxon>Pediococcus</taxon>
    </lineage>
</organism>